<proteinExistence type="predicted"/>
<evidence type="ECO:0000313" key="1">
    <source>
        <dbReference type="EMBL" id="PCG69296.1"/>
    </source>
</evidence>
<dbReference type="EMBL" id="NWSH01002054">
    <property type="protein sequence ID" value="PCG69296.1"/>
    <property type="molecule type" value="Genomic_DNA"/>
</dbReference>
<dbReference type="AlphaFoldDB" id="A0A2A4JC02"/>
<organism evidence="1">
    <name type="scientific">Heliothis virescens</name>
    <name type="common">Tobacco budworm moth</name>
    <dbReference type="NCBI Taxonomy" id="7102"/>
    <lineage>
        <taxon>Eukaryota</taxon>
        <taxon>Metazoa</taxon>
        <taxon>Ecdysozoa</taxon>
        <taxon>Arthropoda</taxon>
        <taxon>Hexapoda</taxon>
        <taxon>Insecta</taxon>
        <taxon>Pterygota</taxon>
        <taxon>Neoptera</taxon>
        <taxon>Endopterygota</taxon>
        <taxon>Lepidoptera</taxon>
        <taxon>Glossata</taxon>
        <taxon>Ditrysia</taxon>
        <taxon>Noctuoidea</taxon>
        <taxon>Noctuidae</taxon>
        <taxon>Heliothinae</taxon>
        <taxon>Heliothis</taxon>
    </lineage>
</organism>
<comment type="caution">
    <text evidence="1">The sequence shown here is derived from an EMBL/GenBank/DDBJ whole genome shotgun (WGS) entry which is preliminary data.</text>
</comment>
<gene>
    <name evidence="1" type="ORF">B5V51_4268</name>
</gene>
<protein>
    <submittedName>
        <fullName evidence="1">Uncharacterized protein</fullName>
    </submittedName>
</protein>
<name>A0A2A4JC02_HELVI</name>
<accession>A0A2A4JC02</accession>
<sequence length="193" mass="21610">MSKITSYDVAGLFNKAYIQVANISKAESGFRATGIYPLNPNVFTEQDFLAASLLSQETEQTAENQDANVVQNSDDAQFGAMAIMTRHLSPVAGPSNVVNEERTPVSFADIAMTPTIAPFSKRGQRKRKQRATILTATPMKTILEDKEKQKIMKLNKTAKVDKSRSKKVIKETTTTNETKILQKKNFTRQFFRE</sequence>
<reference evidence="1" key="1">
    <citation type="submission" date="2017-09" db="EMBL/GenBank/DDBJ databases">
        <title>Contemporary evolution of a Lepidopteran species, Heliothis virescens, in response to modern agricultural practices.</title>
        <authorList>
            <person name="Fritz M.L."/>
            <person name="Deyonke A.M."/>
            <person name="Papanicolaou A."/>
            <person name="Micinski S."/>
            <person name="Westbrook J."/>
            <person name="Gould F."/>
        </authorList>
    </citation>
    <scope>NUCLEOTIDE SEQUENCE [LARGE SCALE GENOMIC DNA]</scope>
    <source>
        <strain evidence="1">HvINT-</strain>
        <tissue evidence="1">Whole body</tissue>
    </source>
</reference>